<evidence type="ECO:0000256" key="2">
    <source>
        <dbReference type="ARBA" id="ARBA00022679"/>
    </source>
</evidence>
<proteinExistence type="inferred from homology"/>
<dbReference type="RefSeq" id="WP_173919268.1">
    <property type="nucleotide sequence ID" value="NZ_CADCXY010000001.1"/>
</dbReference>
<feature type="binding site" evidence="5">
    <location>
        <position position="147"/>
    </location>
    <ligand>
        <name>S-adenosyl-L-methionine</name>
        <dbReference type="ChEBI" id="CHEBI:59789"/>
    </ligand>
</feature>
<dbReference type="CDD" id="cd02440">
    <property type="entry name" value="AdoMet_MTases"/>
    <property type="match status" value="1"/>
</dbReference>
<keyword evidence="9" id="KW-1185">Reference proteome</keyword>
<dbReference type="NCBIfam" id="TIGR00536">
    <property type="entry name" value="hemK_fam"/>
    <property type="match status" value="1"/>
</dbReference>
<feature type="binding site" evidence="5">
    <location>
        <begin position="192"/>
        <end position="195"/>
    </location>
    <ligand>
        <name>substrate</name>
    </ligand>
</feature>
<dbReference type="InterPro" id="IPR002052">
    <property type="entry name" value="DNA_methylase_N6_adenine_CS"/>
</dbReference>
<dbReference type="AlphaFoldDB" id="A0A6S6WL09"/>
<evidence type="ECO:0000313" key="8">
    <source>
        <dbReference type="EMBL" id="CAB0149640.1"/>
    </source>
</evidence>
<dbReference type="FunFam" id="3.40.50.150:FF:000053">
    <property type="entry name" value="Release factor glutamine methyltransferase"/>
    <property type="match status" value="1"/>
</dbReference>
<dbReference type="EC" id="2.1.1.297" evidence="5"/>
<evidence type="ECO:0000256" key="5">
    <source>
        <dbReference type="HAMAP-Rule" id="MF_02126"/>
    </source>
</evidence>
<dbReference type="NCBIfam" id="TIGR03534">
    <property type="entry name" value="RF_mod_PrmC"/>
    <property type="match status" value="1"/>
</dbReference>
<gene>
    <name evidence="5 8" type="primary">prmC</name>
    <name evidence="8" type="ORF">PSI9734_00216</name>
</gene>
<dbReference type="HAMAP" id="MF_02126">
    <property type="entry name" value="RF_methyltr_PrmC"/>
    <property type="match status" value="1"/>
</dbReference>
<dbReference type="Pfam" id="PF17827">
    <property type="entry name" value="PrmC_N"/>
    <property type="match status" value="1"/>
</dbReference>
<dbReference type="Pfam" id="PF05175">
    <property type="entry name" value="MTS"/>
    <property type="match status" value="1"/>
</dbReference>
<dbReference type="PANTHER" id="PTHR18895:SF74">
    <property type="entry name" value="MTRF1L RELEASE FACTOR GLUTAMINE METHYLTRANSFERASE"/>
    <property type="match status" value="1"/>
</dbReference>
<feature type="binding site" evidence="5">
    <location>
        <position position="174"/>
    </location>
    <ligand>
        <name>S-adenosyl-L-methionine</name>
        <dbReference type="ChEBI" id="CHEBI:59789"/>
    </ligand>
</feature>
<feature type="binding site" evidence="5">
    <location>
        <begin position="124"/>
        <end position="128"/>
    </location>
    <ligand>
        <name>S-adenosyl-L-methionine</name>
        <dbReference type="ChEBI" id="CHEBI:59789"/>
    </ligand>
</feature>
<dbReference type="InterPro" id="IPR019874">
    <property type="entry name" value="RF_methyltr_PrmC"/>
</dbReference>
<dbReference type="InterPro" id="IPR050320">
    <property type="entry name" value="N5-glutamine_MTase"/>
</dbReference>
<dbReference type="InterPro" id="IPR029063">
    <property type="entry name" value="SAM-dependent_MTases_sf"/>
</dbReference>
<dbReference type="InterPro" id="IPR007848">
    <property type="entry name" value="Small_mtfrase_dom"/>
</dbReference>
<keyword evidence="1 5" id="KW-0489">Methyltransferase</keyword>
<dbReference type="PANTHER" id="PTHR18895">
    <property type="entry name" value="HEMK METHYLTRANSFERASE"/>
    <property type="match status" value="1"/>
</dbReference>
<accession>A0A6S6WL09</accession>
<dbReference type="InterPro" id="IPR004556">
    <property type="entry name" value="HemK-like"/>
</dbReference>
<keyword evidence="3 5" id="KW-0949">S-adenosyl-L-methionine</keyword>
<feature type="binding site" evidence="5">
    <location>
        <position position="192"/>
    </location>
    <ligand>
        <name>S-adenosyl-L-methionine</name>
        <dbReference type="ChEBI" id="CHEBI:59789"/>
    </ligand>
</feature>
<feature type="domain" description="Release factor glutamine methyltransferase N-terminal" evidence="7">
    <location>
        <begin position="13"/>
        <end position="80"/>
    </location>
</feature>
<comment type="similarity">
    <text evidence="5">Belongs to the protein N5-glutamine methyltransferase family. PrmC subfamily.</text>
</comment>
<evidence type="ECO:0000259" key="7">
    <source>
        <dbReference type="Pfam" id="PF17827"/>
    </source>
</evidence>
<dbReference type="SUPFAM" id="SSF53335">
    <property type="entry name" value="S-adenosyl-L-methionine-dependent methyltransferases"/>
    <property type="match status" value="1"/>
</dbReference>
<keyword evidence="2 5" id="KW-0808">Transferase</keyword>
<dbReference type="GO" id="GO:0003676">
    <property type="term" value="F:nucleic acid binding"/>
    <property type="evidence" value="ECO:0007669"/>
    <property type="project" value="InterPro"/>
</dbReference>
<organism evidence="8 9">
    <name type="scientific">Pseudidiomarina piscicola</name>
    <dbReference type="NCBI Taxonomy" id="2614830"/>
    <lineage>
        <taxon>Bacteria</taxon>
        <taxon>Pseudomonadati</taxon>
        <taxon>Pseudomonadota</taxon>
        <taxon>Gammaproteobacteria</taxon>
        <taxon>Alteromonadales</taxon>
        <taxon>Idiomarinaceae</taxon>
        <taxon>Pseudidiomarina</taxon>
    </lineage>
</organism>
<dbReference type="EMBL" id="CADCXY010000001">
    <property type="protein sequence ID" value="CAB0149640.1"/>
    <property type="molecule type" value="Genomic_DNA"/>
</dbReference>
<dbReference type="InterPro" id="IPR040758">
    <property type="entry name" value="PrmC_N"/>
</dbReference>
<sequence>MTMLPTALSITAALQWAQGELSASTTPRLDAEVLLAEVLQQTRTYLHTWPERELETSQLQRYRTYVARRKEGQPIAHLLGTREFWSLELKVDGSTLIPRPDTEILVAQALQLELPEQAKVLDLGTGTGAIALALKSERPAWQVSAVDQSAAAVDLARSNAQQLNLAVTIQQSDWFAALSSAPEEGFDCIVSNPPYIAEDDPHLDQGDVRFEPRTALVAGDHGCADLSFIIAQARGFLKPGGWLLLEHGWQQANVCQQQFKSNGYTSVASARDYANLERISFAQWPALQQQTGR</sequence>
<feature type="domain" description="Methyltransferase small" evidence="6">
    <location>
        <begin position="108"/>
        <end position="199"/>
    </location>
</feature>
<dbReference type="FunFam" id="1.10.8.10:FF:000032">
    <property type="entry name" value="Release factor glutamine methyltransferase"/>
    <property type="match status" value="1"/>
</dbReference>
<reference evidence="8 9" key="1">
    <citation type="submission" date="2020-02" db="EMBL/GenBank/DDBJ databases">
        <authorList>
            <person name="Rodrigo-Torres L."/>
            <person name="Arahal R. D."/>
            <person name="Lucena T."/>
        </authorList>
    </citation>
    <scope>NUCLEOTIDE SEQUENCE [LARGE SCALE GENOMIC DNA]</scope>
    <source>
        <strain evidence="8 9">CECT 9734</strain>
    </source>
</reference>
<evidence type="ECO:0000256" key="4">
    <source>
        <dbReference type="ARBA" id="ARBA00048391"/>
    </source>
</evidence>
<dbReference type="Proteomes" id="UP000481517">
    <property type="component" value="Unassembled WGS sequence"/>
</dbReference>
<comment type="function">
    <text evidence="5">Methylates the class 1 translation termination release factors RF1/PrfA and RF2/PrfB on the glutamine residue of the universally conserved GGQ motif.</text>
</comment>
<dbReference type="Gene3D" id="1.10.8.10">
    <property type="entry name" value="DNA helicase RuvA subunit, C-terminal domain"/>
    <property type="match status" value="1"/>
</dbReference>
<dbReference type="PROSITE" id="PS00092">
    <property type="entry name" value="N6_MTASE"/>
    <property type="match status" value="1"/>
</dbReference>
<dbReference type="GO" id="GO:0032259">
    <property type="term" value="P:methylation"/>
    <property type="evidence" value="ECO:0007669"/>
    <property type="project" value="UniProtKB-KW"/>
</dbReference>
<evidence type="ECO:0000313" key="9">
    <source>
        <dbReference type="Proteomes" id="UP000481517"/>
    </source>
</evidence>
<dbReference type="GO" id="GO:0102559">
    <property type="term" value="F:peptide chain release factor N(5)-glutamine methyltransferase activity"/>
    <property type="evidence" value="ECO:0007669"/>
    <property type="project" value="UniProtKB-EC"/>
</dbReference>
<evidence type="ECO:0000259" key="6">
    <source>
        <dbReference type="Pfam" id="PF05175"/>
    </source>
</evidence>
<dbReference type="Gene3D" id="3.40.50.150">
    <property type="entry name" value="Vaccinia Virus protein VP39"/>
    <property type="match status" value="1"/>
</dbReference>
<evidence type="ECO:0000256" key="1">
    <source>
        <dbReference type="ARBA" id="ARBA00022603"/>
    </source>
</evidence>
<protein>
    <recommendedName>
        <fullName evidence="5">Release factor glutamine methyltransferase</fullName>
        <shortName evidence="5">RF MTase</shortName>
        <ecNumber evidence="5">2.1.1.297</ecNumber>
    </recommendedName>
    <alternativeName>
        <fullName evidence="5">N5-glutamine methyltransferase PrmC</fullName>
    </alternativeName>
    <alternativeName>
        <fullName evidence="5">Protein-(glutamine-N5) MTase PrmC</fullName>
    </alternativeName>
    <alternativeName>
        <fullName evidence="5">Protein-glutamine N-methyltransferase PrmC</fullName>
    </alternativeName>
</protein>
<evidence type="ECO:0000256" key="3">
    <source>
        <dbReference type="ARBA" id="ARBA00022691"/>
    </source>
</evidence>
<name>A0A6S6WL09_9GAMM</name>
<comment type="catalytic activity">
    <reaction evidence="4 5">
        <text>L-glutaminyl-[peptide chain release factor] + S-adenosyl-L-methionine = N(5)-methyl-L-glutaminyl-[peptide chain release factor] + S-adenosyl-L-homocysteine + H(+)</text>
        <dbReference type="Rhea" id="RHEA:42896"/>
        <dbReference type="Rhea" id="RHEA-COMP:10271"/>
        <dbReference type="Rhea" id="RHEA-COMP:10272"/>
        <dbReference type="ChEBI" id="CHEBI:15378"/>
        <dbReference type="ChEBI" id="CHEBI:30011"/>
        <dbReference type="ChEBI" id="CHEBI:57856"/>
        <dbReference type="ChEBI" id="CHEBI:59789"/>
        <dbReference type="ChEBI" id="CHEBI:61891"/>
        <dbReference type="EC" id="2.1.1.297"/>
    </reaction>
</comment>